<evidence type="ECO:0000256" key="4">
    <source>
        <dbReference type="PROSITE-ProRule" id="PRU01161"/>
    </source>
</evidence>
<feature type="domain" description="EF-hand" evidence="7">
    <location>
        <begin position="463"/>
        <end position="498"/>
    </location>
</feature>
<dbReference type="GO" id="GO:0004806">
    <property type="term" value="F:triacylglycerol lipase activity"/>
    <property type="evidence" value="ECO:0007669"/>
    <property type="project" value="UniProtKB-EC"/>
</dbReference>
<dbReference type="InterPro" id="IPR016035">
    <property type="entry name" value="Acyl_Trfase/lysoPLipase"/>
</dbReference>
<evidence type="ECO:0000313" key="9">
    <source>
        <dbReference type="Ensembl" id="ENSANIP00000012669.1"/>
    </source>
</evidence>
<feature type="active site" description="Proton acceptor" evidence="4">
    <location>
        <position position="166"/>
    </location>
</feature>
<keyword evidence="5" id="KW-0175">Coiled coil</keyword>
<evidence type="ECO:0000256" key="3">
    <source>
        <dbReference type="ARBA" id="ARBA00023098"/>
    </source>
</evidence>
<protein>
    <recommendedName>
        <fullName evidence="1">triacylglycerol lipase</fullName>
        <ecNumber evidence="1">3.1.1.3</ecNumber>
    </recommendedName>
</protein>
<feature type="coiled-coil region" evidence="5">
    <location>
        <begin position="583"/>
        <end position="763"/>
    </location>
</feature>
<dbReference type="SUPFAM" id="SSF52151">
    <property type="entry name" value="FabD/lysophospholipase-like"/>
    <property type="match status" value="1"/>
</dbReference>
<dbReference type="InterPro" id="IPR002641">
    <property type="entry name" value="PNPLA_dom"/>
</dbReference>
<accession>A0A8B9MR71</accession>
<dbReference type="InterPro" id="IPR033903">
    <property type="entry name" value="PNPLA2"/>
</dbReference>
<feature type="short sequence motif" description="DGA/G" evidence="4">
    <location>
        <begin position="166"/>
        <end position="168"/>
    </location>
</feature>
<dbReference type="GO" id="GO:0005737">
    <property type="term" value="C:cytoplasm"/>
    <property type="evidence" value="ECO:0007669"/>
    <property type="project" value="TreeGrafter"/>
</dbReference>
<feature type="domain" description="PNPLA" evidence="8">
    <location>
        <begin position="10"/>
        <end position="179"/>
    </location>
</feature>
<dbReference type="InterPro" id="IPR033562">
    <property type="entry name" value="PLPL"/>
</dbReference>
<keyword evidence="3 4" id="KW-0443">Lipid metabolism</keyword>
<dbReference type="GO" id="GO:0055088">
    <property type="term" value="P:lipid homeostasis"/>
    <property type="evidence" value="ECO:0007669"/>
    <property type="project" value="TreeGrafter"/>
</dbReference>
<feature type="short sequence motif" description="GXGXXG" evidence="4">
    <location>
        <begin position="14"/>
        <end position="19"/>
    </location>
</feature>
<keyword evidence="10" id="KW-1185">Reference proteome</keyword>
<feature type="active site" description="Nucleophile" evidence="4">
    <location>
        <position position="47"/>
    </location>
</feature>
<dbReference type="GO" id="GO:0010898">
    <property type="term" value="P:positive regulation of triglyceride catabolic process"/>
    <property type="evidence" value="ECO:0007669"/>
    <property type="project" value="InterPro"/>
</dbReference>
<dbReference type="Gene3D" id="1.10.238.10">
    <property type="entry name" value="EF-hand"/>
    <property type="match status" value="1"/>
</dbReference>
<proteinExistence type="predicted"/>
<dbReference type="GO" id="GO:0019433">
    <property type="term" value="P:triglyceride catabolic process"/>
    <property type="evidence" value="ECO:0007669"/>
    <property type="project" value="TreeGrafter"/>
</dbReference>
<dbReference type="GO" id="GO:0005811">
    <property type="term" value="C:lipid droplet"/>
    <property type="evidence" value="ECO:0007669"/>
    <property type="project" value="TreeGrafter"/>
</dbReference>
<evidence type="ECO:0000259" key="7">
    <source>
        <dbReference type="PROSITE" id="PS50222"/>
    </source>
</evidence>
<organism evidence="9 10">
    <name type="scientific">Accipiter nisus</name>
    <name type="common">Eurasian sparrowhawk</name>
    <dbReference type="NCBI Taxonomy" id="211598"/>
    <lineage>
        <taxon>Eukaryota</taxon>
        <taxon>Metazoa</taxon>
        <taxon>Chordata</taxon>
        <taxon>Craniata</taxon>
        <taxon>Vertebrata</taxon>
        <taxon>Euteleostomi</taxon>
        <taxon>Archelosauria</taxon>
        <taxon>Archosauria</taxon>
        <taxon>Dinosauria</taxon>
        <taxon>Saurischia</taxon>
        <taxon>Theropoda</taxon>
        <taxon>Coelurosauria</taxon>
        <taxon>Aves</taxon>
        <taxon>Neognathae</taxon>
        <taxon>Neoaves</taxon>
        <taxon>Telluraves</taxon>
        <taxon>Accipitrimorphae</taxon>
        <taxon>Accipitriformes</taxon>
        <taxon>Accipitridae</taxon>
        <taxon>Accipitrinae</taxon>
        <taxon>Accipiter</taxon>
    </lineage>
</organism>
<evidence type="ECO:0000256" key="5">
    <source>
        <dbReference type="SAM" id="Coils"/>
    </source>
</evidence>
<evidence type="ECO:0000313" key="10">
    <source>
        <dbReference type="Proteomes" id="UP000694541"/>
    </source>
</evidence>
<dbReference type="Pfam" id="PF01734">
    <property type="entry name" value="Patatin"/>
    <property type="match status" value="1"/>
</dbReference>
<reference evidence="9" key="1">
    <citation type="submission" date="2025-08" db="UniProtKB">
        <authorList>
            <consortium name="Ensembl"/>
        </authorList>
    </citation>
    <scope>IDENTIFICATION</scope>
</reference>
<dbReference type="PANTHER" id="PTHR12406:SF29">
    <property type="entry name" value="PATATIN-LIKE PHOSPHOLIPASE DOMAIN-CONTAINING PROTEIN 2"/>
    <property type="match status" value="1"/>
</dbReference>
<dbReference type="PROSITE" id="PS50222">
    <property type="entry name" value="EF_HAND_2"/>
    <property type="match status" value="1"/>
</dbReference>
<name>A0A8B9MR71_9AVES</name>
<dbReference type="GO" id="GO:0005509">
    <property type="term" value="F:calcium ion binding"/>
    <property type="evidence" value="ECO:0007669"/>
    <property type="project" value="InterPro"/>
</dbReference>
<keyword evidence="4" id="KW-0442">Lipid degradation</keyword>
<keyword evidence="2 4" id="KW-0378">Hydrolase</keyword>
<dbReference type="PANTHER" id="PTHR12406">
    <property type="entry name" value="CALCIUM-INDEPENDENT PHOSPHOLIPASE A2 IPLA2 -RELATED"/>
    <property type="match status" value="1"/>
</dbReference>
<reference evidence="9" key="2">
    <citation type="submission" date="2025-09" db="UniProtKB">
        <authorList>
            <consortium name="Ensembl"/>
        </authorList>
    </citation>
    <scope>IDENTIFICATION</scope>
</reference>
<dbReference type="FunFam" id="3.40.1090.10:FF:000003">
    <property type="entry name" value="Patatin-like phospholipase domain-containing protein 2"/>
    <property type="match status" value="1"/>
</dbReference>
<dbReference type="EC" id="3.1.1.3" evidence="1"/>
<evidence type="ECO:0000256" key="1">
    <source>
        <dbReference type="ARBA" id="ARBA00013279"/>
    </source>
</evidence>
<dbReference type="InterPro" id="IPR002048">
    <property type="entry name" value="EF_hand_dom"/>
</dbReference>
<dbReference type="CDD" id="cd07220">
    <property type="entry name" value="Pat_PNPLA2"/>
    <property type="match status" value="1"/>
</dbReference>
<feature type="short sequence motif" description="GXSXG" evidence="4">
    <location>
        <begin position="45"/>
        <end position="49"/>
    </location>
</feature>
<evidence type="ECO:0000259" key="8">
    <source>
        <dbReference type="PROSITE" id="PS51635"/>
    </source>
</evidence>
<sequence length="796" mass="91279">MFPPDSTWNISFAGCGFLGVYHVGVASCLQEHAPFLVANARKVYGASAGALTATALVSGACLGEAGASIIRVSKEARKRFLGPLHPSFNLVKIIRICLSKTVPENGHEVAAGRLGISLTRVSDGENVILSDFNSKEELIQACVCSTFIPVYCGLIPPTLRGVRYVDGGISDNLPRYELKNTITVSPFSGESDICPRDSSTNMHELRVTNTSIQFNLRNLYRLSKALFPPEPQVLRDMCKQGYRDALHFLKKNGLLHRPSPARPLLAIEAPPGEKKEEETKDEDQLEDNTALAVVEEHIFEHLPPRLNQALLEACAERRSFLTGITNMLPIRVATAMMVPYMLPLESAVSFTVRLLEWLPDIPEDIRWMREQITEICNYLVKKAKKKLGSHLSARLYYHLELGGPQSLPISSTSACGEALPMWMRSNRSLSDVMMKWEEYQRQLMLGLLCINVDMQRLQSELPLTLEQLETVFDSLEQNNNGYLTPVEFSMGLGKLIRIELCQGAGRMDHSRHEETFESGWSDDLDPTDDDEEKRFCSMMEQLGAAQMFEDPHEIRELWARLRKERPELLSNFEEFLLRVSSYIREVNHEKESMEQALKRKETDHDQAVRCLYEEMEQQIKAERERLICQEALRRDRSNLLQKELNSKEQELEKILCRQKKLEHQLQSLNSEQLETRVQNERLRHLNENLLEELEKSKWELEAVKGQLQKLQKEAQLEQEQKDRDVFRVSKNMQKEKQSLLRQLELLREMNKKLRDERDAFEAKKLVSLRKKILIPNHPPFICCCCCRHSGACHFHG</sequence>
<evidence type="ECO:0000256" key="2">
    <source>
        <dbReference type="ARBA" id="ARBA00022801"/>
    </source>
</evidence>
<feature type="region of interest" description="Disordered" evidence="6">
    <location>
        <begin position="264"/>
        <end position="285"/>
    </location>
</feature>
<dbReference type="PROSITE" id="PS51635">
    <property type="entry name" value="PNPLA"/>
    <property type="match status" value="1"/>
</dbReference>
<dbReference type="AlphaFoldDB" id="A0A8B9MR71"/>
<dbReference type="Proteomes" id="UP000694541">
    <property type="component" value="Unplaced"/>
</dbReference>
<dbReference type="Ensembl" id="ENSANIT00000013118.1">
    <property type="protein sequence ID" value="ENSANIP00000012669.1"/>
    <property type="gene ID" value="ENSANIG00000008581.1"/>
</dbReference>
<dbReference type="GO" id="GO:0016020">
    <property type="term" value="C:membrane"/>
    <property type="evidence" value="ECO:0007669"/>
    <property type="project" value="TreeGrafter"/>
</dbReference>
<dbReference type="Gene3D" id="3.40.1090.10">
    <property type="entry name" value="Cytosolic phospholipase A2 catalytic domain"/>
    <property type="match status" value="2"/>
</dbReference>
<evidence type="ECO:0000256" key="6">
    <source>
        <dbReference type="SAM" id="MobiDB-lite"/>
    </source>
</evidence>